<evidence type="ECO:0000256" key="4">
    <source>
        <dbReference type="ARBA" id="ARBA00012949"/>
    </source>
</evidence>
<keyword evidence="7" id="KW-1278">Translocase</keyword>
<dbReference type="PIRSF" id="PIRSF017385">
    <property type="entry name" value="CtaF"/>
    <property type="match status" value="1"/>
</dbReference>
<comment type="similarity">
    <text evidence="3">Belongs to the cytochrome c oxidase bacterial subunit CtaF family.</text>
</comment>
<evidence type="ECO:0000256" key="9">
    <source>
        <dbReference type="ARBA" id="ARBA00023136"/>
    </source>
</evidence>
<feature type="transmembrane region" description="Helical" evidence="13">
    <location>
        <begin position="101"/>
        <end position="121"/>
    </location>
</feature>
<sequence>MRANIRLFWVLAGFFLVADIAYTVWNLIVNAQKLAANTIAPPGAPVEWVGTVVLGLTCVLAAFIAFYLGRVHKAQGGELPQDIATANIDDDDPELGFFSPFSWWPIILAASIATVFLGLAVGFWLCFIGAGVAVIALVGWTYEYYRGLFGR</sequence>
<dbReference type="AlphaFoldDB" id="A0A1B1BLN8"/>
<comment type="catalytic activity">
    <reaction evidence="12">
        <text>4 Fe(II)-[cytochrome c] + O2 + 8 H(+)(in) = 4 Fe(III)-[cytochrome c] + 2 H2O + 4 H(+)(out)</text>
        <dbReference type="Rhea" id="RHEA:11436"/>
        <dbReference type="Rhea" id="RHEA-COMP:10350"/>
        <dbReference type="Rhea" id="RHEA-COMP:14399"/>
        <dbReference type="ChEBI" id="CHEBI:15377"/>
        <dbReference type="ChEBI" id="CHEBI:15378"/>
        <dbReference type="ChEBI" id="CHEBI:15379"/>
        <dbReference type="ChEBI" id="CHEBI:29033"/>
        <dbReference type="ChEBI" id="CHEBI:29034"/>
        <dbReference type="EC" id="7.1.1.9"/>
    </reaction>
</comment>
<dbReference type="GO" id="GO:0005886">
    <property type="term" value="C:plasma membrane"/>
    <property type="evidence" value="ECO:0007669"/>
    <property type="project" value="UniProtKB-SubCell"/>
</dbReference>
<evidence type="ECO:0000256" key="10">
    <source>
        <dbReference type="ARBA" id="ARBA00031366"/>
    </source>
</evidence>
<name>A0A1B1BLN8_9MICO</name>
<feature type="transmembrane region" description="Helical" evidence="13">
    <location>
        <begin position="127"/>
        <end position="145"/>
    </location>
</feature>
<accession>A0A1B1BLN8</accession>
<keyword evidence="9 13" id="KW-0472">Membrane</keyword>
<dbReference type="OrthoDB" id="5244617at2"/>
<reference evidence="14 15" key="1">
    <citation type="submission" date="2016-06" db="EMBL/GenBank/DDBJ databases">
        <title>Genome sequencing of Cryobacterium arcticum PAMC 27867.</title>
        <authorList>
            <person name="Lee J."/>
            <person name="Kim O.-S."/>
        </authorList>
    </citation>
    <scope>NUCLEOTIDE SEQUENCE [LARGE SCALE GENOMIC DNA]</scope>
    <source>
        <strain evidence="14 15">PAMC 27867</strain>
    </source>
</reference>
<feature type="transmembrane region" description="Helical" evidence="13">
    <location>
        <begin position="7"/>
        <end position="28"/>
    </location>
</feature>
<organism evidence="14 15">
    <name type="scientific">Cryobacterium arcticum</name>
    <dbReference type="NCBI Taxonomy" id="670052"/>
    <lineage>
        <taxon>Bacteria</taxon>
        <taxon>Bacillati</taxon>
        <taxon>Actinomycetota</taxon>
        <taxon>Actinomycetes</taxon>
        <taxon>Micrococcales</taxon>
        <taxon>Microbacteriaceae</taxon>
        <taxon>Cryobacterium</taxon>
    </lineage>
</organism>
<dbReference type="PATRIC" id="fig|670052.7.peg.2543"/>
<protein>
    <recommendedName>
        <fullName evidence="4">cytochrome-c oxidase</fullName>
        <ecNumber evidence="4">7.1.1.9</ecNumber>
    </recommendedName>
    <alternativeName>
        <fullName evidence="11">Cytochrome aa3 subunit 4</fullName>
    </alternativeName>
    <alternativeName>
        <fullName evidence="10">Cytochrome c oxidase polypeptide IV</fullName>
    </alternativeName>
</protein>
<feature type="transmembrane region" description="Helical" evidence="13">
    <location>
        <begin position="48"/>
        <end position="68"/>
    </location>
</feature>
<evidence type="ECO:0000256" key="5">
    <source>
        <dbReference type="ARBA" id="ARBA00022475"/>
    </source>
</evidence>
<keyword evidence="5" id="KW-1003">Cell membrane</keyword>
<evidence type="ECO:0000256" key="7">
    <source>
        <dbReference type="ARBA" id="ARBA00022967"/>
    </source>
</evidence>
<comment type="subcellular location">
    <subcellularLocation>
        <location evidence="2">Cell membrane</location>
        <topology evidence="2">Multi-pass membrane protein</topology>
    </subcellularLocation>
</comment>
<gene>
    <name evidence="14" type="ORF">PA27867_2476</name>
</gene>
<evidence type="ECO:0000256" key="2">
    <source>
        <dbReference type="ARBA" id="ARBA00004651"/>
    </source>
</evidence>
<evidence type="ECO:0000313" key="14">
    <source>
        <dbReference type="EMBL" id="ANP73424.1"/>
    </source>
</evidence>
<evidence type="ECO:0000256" key="1">
    <source>
        <dbReference type="ARBA" id="ARBA00002536"/>
    </source>
</evidence>
<dbReference type="Pfam" id="PF12270">
    <property type="entry name" value="Cyt_c_ox_IV"/>
    <property type="match status" value="1"/>
</dbReference>
<dbReference type="STRING" id="670052.PA27867_2476"/>
<evidence type="ECO:0000256" key="3">
    <source>
        <dbReference type="ARBA" id="ARBA00006870"/>
    </source>
</evidence>
<comment type="function">
    <text evidence="1">Part of cytochrome c oxidase, its function is unknown.</text>
</comment>
<dbReference type="EC" id="7.1.1.9" evidence="4"/>
<keyword evidence="8 13" id="KW-1133">Transmembrane helix</keyword>
<evidence type="ECO:0000313" key="15">
    <source>
        <dbReference type="Proteomes" id="UP000092582"/>
    </source>
</evidence>
<dbReference type="GO" id="GO:0004129">
    <property type="term" value="F:cytochrome-c oxidase activity"/>
    <property type="evidence" value="ECO:0007669"/>
    <property type="project" value="UniProtKB-EC"/>
</dbReference>
<dbReference type="KEGG" id="cart:PA27867_2476"/>
<evidence type="ECO:0000256" key="12">
    <source>
        <dbReference type="ARBA" id="ARBA00047816"/>
    </source>
</evidence>
<dbReference type="InterPro" id="IPR021050">
    <property type="entry name" value="Cyt_c_oxidase_su4_actinobac"/>
</dbReference>
<keyword evidence="6 13" id="KW-0812">Transmembrane</keyword>
<dbReference type="EMBL" id="CP016282">
    <property type="protein sequence ID" value="ANP73424.1"/>
    <property type="molecule type" value="Genomic_DNA"/>
</dbReference>
<evidence type="ECO:0000256" key="6">
    <source>
        <dbReference type="ARBA" id="ARBA00022692"/>
    </source>
</evidence>
<evidence type="ECO:0000256" key="11">
    <source>
        <dbReference type="ARBA" id="ARBA00031401"/>
    </source>
</evidence>
<evidence type="ECO:0000256" key="8">
    <source>
        <dbReference type="ARBA" id="ARBA00022989"/>
    </source>
</evidence>
<evidence type="ECO:0000256" key="13">
    <source>
        <dbReference type="SAM" id="Phobius"/>
    </source>
</evidence>
<proteinExistence type="inferred from homology"/>
<dbReference type="RefSeq" id="WP_066596809.1">
    <property type="nucleotide sequence ID" value="NZ_CP016282.1"/>
</dbReference>
<dbReference type="GO" id="GO:0022900">
    <property type="term" value="P:electron transport chain"/>
    <property type="evidence" value="ECO:0007669"/>
    <property type="project" value="InterPro"/>
</dbReference>
<keyword evidence="15" id="KW-1185">Reference proteome</keyword>
<dbReference type="Proteomes" id="UP000092582">
    <property type="component" value="Chromosome 1"/>
</dbReference>